<dbReference type="EMBL" id="JAHBOH010000002">
    <property type="protein sequence ID" value="MBT0995655.1"/>
    <property type="molecule type" value="Genomic_DNA"/>
</dbReference>
<evidence type="ECO:0000256" key="4">
    <source>
        <dbReference type="SAM" id="MobiDB-lite"/>
    </source>
</evidence>
<evidence type="ECO:0000259" key="5">
    <source>
        <dbReference type="SMART" id="SM00482"/>
    </source>
</evidence>
<dbReference type="Gene3D" id="3.30.70.370">
    <property type="match status" value="1"/>
</dbReference>
<dbReference type="Gene3D" id="1.10.150.20">
    <property type="entry name" value="5' to 3' exonuclease, C-terminal subdomain"/>
    <property type="match status" value="1"/>
</dbReference>
<keyword evidence="7" id="KW-1185">Reference proteome</keyword>
<keyword evidence="2" id="KW-0235">DNA replication</keyword>
<evidence type="ECO:0000313" key="7">
    <source>
        <dbReference type="Proteomes" id="UP000722125"/>
    </source>
</evidence>
<evidence type="ECO:0000313" key="6">
    <source>
        <dbReference type="EMBL" id="MBT0995655.1"/>
    </source>
</evidence>
<feature type="compositionally biased region" description="Low complexity" evidence="4">
    <location>
        <begin position="20"/>
        <end position="29"/>
    </location>
</feature>
<keyword evidence="6" id="KW-0378">Hydrolase</keyword>
<comment type="catalytic activity">
    <reaction evidence="3">
        <text>DNA(n) + a 2'-deoxyribonucleoside 5'-triphosphate = DNA(n+1) + diphosphate</text>
        <dbReference type="Rhea" id="RHEA:22508"/>
        <dbReference type="Rhea" id="RHEA-COMP:17339"/>
        <dbReference type="Rhea" id="RHEA-COMP:17340"/>
        <dbReference type="ChEBI" id="CHEBI:33019"/>
        <dbReference type="ChEBI" id="CHEBI:61560"/>
        <dbReference type="ChEBI" id="CHEBI:173112"/>
        <dbReference type="EC" id="2.7.7.7"/>
    </reaction>
</comment>
<organism evidence="6 7">
    <name type="scientific">Cellulomonas fulva</name>
    <dbReference type="NCBI Taxonomy" id="2835530"/>
    <lineage>
        <taxon>Bacteria</taxon>
        <taxon>Bacillati</taxon>
        <taxon>Actinomycetota</taxon>
        <taxon>Actinomycetes</taxon>
        <taxon>Micrococcales</taxon>
        <taxon>Cellulomonadaceae</taxon>
        <taxon>Cellulomonas</taxon>
    </lineage>
</organism>
<dbReference type="Proteomes" id="UP000722125">
    <property type="component" value="Unassembled WGS sequence"/>
</dbReference>
<dbReference type="PANTHER" id="PTHR10133">
    <property type="entry name" value="DNA POLYMERASE I"/>
    <property type="match status" value="1"/>
</dbReference>
<evidence type="ECO:0000256" key="1">
    <source>
        <dbReference type="ARBA" id="ARBA00012417"/>
    </source>
</evidence>
<dbReference type="SMART" id="SM00482">
    <property type="entry name" value="POLAc"/>
    <property type="match status" value="1"/>
</dbReference>
<name>A0ABS5U2N4_9CELL</name>
<protein>
    <recommendedName>
        <fullName evidence="1">DNA-directed DNA polymerase</fullName>
        <ecNumber evidence="1">2.7.7.7</ecNumber>
    </recommendedName>
</protein>
<evidence type="ECO:0000256" key="3">
    <source>
        <dbReference type="ARBA" id="ARBA00049244"/>
    </source>
</evidence>
<keyword evidence="6" id="KW-0269">Exonuclease</keyword>
<dbReference type="PANTHER" id="PTHR10133:SF27">
    <property type="entry name" value="DNA POLYMERASE NU"/>
    <property type="match status" value="1"/>
</dbReference>
<dbReference type="NCBIfam" id="NF011538">
    <property type="entry name" value="PRK14975.1-1"/>
    <property type="match status" value="1"/>
</dbReference>
<proteinExistence type="predicted"/>
<accession>A0ABS5U2N4</accession>
<dbReference type="InterPro" id="IPR002298">
    <property type="entry name" value="DNA_polymerase_A"/>
</dbReference>
<dbReference type="GO" id="GO:0004527">
    <property type="term" value="F:exonuclease activity"/>
    <property type="evidence" value="ECO:0007669"/>
    <property type="project" value="UniProtKB-KW"/>
</dbReference>
<dbReference type="EC" id="2.7.7.7" evidence="1"/>
<reference evidence="6 7" key="1">
    <citation type="submission" date="2021-05" db="EMBL/GenBank/DDBJ databases">
        <title>Description of Cellulomonas sp. DKR-3 sp. nov.</title>
        <authorList>
            <person name="Dahal R.H."/>
            <person name="Chaudhary D.K."/>
        </authorList>
    </citation>
    <scope>NUCLEOTIDE SEQUENCE [LARGE SCALE GENOMIC DNA]</scope>
    <source>
        <strain evidence="6 7">DKR-3</strain>
    </source>
</reference>
<evidence type="ECO:0000256" key="2">
    <source>
        <dbReference type="ARBA" id="ARBA00022705"/>
    </source>
</evidence>
<dbReference type="SUPFAM" id="SSF56672">
    <property type="entry name" value="DNA/RNA polymerases"/>
    <property type="match status" value="1"/>
</dbReference>
<sequence>MLARPASPAGAPRAAPPDAPADAPGPAGSVGPVVSVRSVPDAVVGHERAVRWVWADTASWYPRLLQDGTRVERCLDLRLTHRILRTSAATAGSALARDVPGPFDLAAAAAVPGPVRPDGRQDTLFDADEPDEHGAAGGSDDAAPGVDACERELAAQDAAVTGSTAPHRLRLLLVGESAGALAAAEMQHTGLPWDVATHDAVLTDLLGPRPPRGERPALMADLAARLRTALDAPLLNPDSLPDVLRALRRQGLPVTSTRSWELREVDHPAIAPLLAYKKLSRLHSANGWTWLDQWVPDGRFRPEYVVGGVVTGRWGSSGGGAQQIPRLLRSAVRADPGWRLVVADAAQLEPRVLAGLAHDERMAAAGAGKDLYAGIVESGVVPERALAKVGMLGALYGGTTGASASVLPRLLQAYPRATGLVEEAARAGERGEVVSTLLGRSSPRPDAAWAQAQADALDPEANEGAQSRARARTRAWGRFTRNFVVQGTAAEWALCWIAELRRSLWAMGVDDDAPGLVRPPFQGRPHLVYFLHDELVVHCPARHAGAVADAVVDAATTAGRRLFGDFPIEFPLSVGTAATYDAAKESAELRQGPAGRV</sequence>
<feature type="compositionally biased region" description="Low complexity" evidence="4">
    <location>
        <begin position="1"/>
        <end position="13"/>
    </location>
</feature>
<gene>
    <name evidence="6" type="ORF">KIN34_15345</name>
</gene>
<keyword evidence="6" id="KW-0540">Nuclease</keyword>
<comment type="caution">
    <text evidence="6">The sequence shown here is derived from an EMBL/GenBank/DDBJ whole genome shotgun (WGS) entry which is preliminary data.</text>
</comment>
<dbReference type="Pfam" id="PF00476">
    <property type="entry name" value="DNA_pol_A"/>
    <property type="match status" value="1"/>
</dbReference>
<dbReference type="InterPro" id="IPR001098">
    <property type="entry name" value="DNA-dir_DNA_pol_A_palm_dom"/>
</dbReference>
<feature type="region of interest" description="Disordered" evidence="4">
    <location>
        <begin position="1"/>
        <end position="29"/>
    </location>
</feature>
<dbReference type="InterPro" id="IPR043502">
    <property type="entry name" value="DNA/RNA_pol_sf"/>
</dbReference>
<feature type="region of interest" description="Disordered" evidence="4">
    <location>
        <begin position="110"/>
        <end position="145"/>
    </location>
</feature>
<feature type="domain" description="DNA-directed DNA polymerase family A palm" evidence="5">
    <location>
        <begin position="325"/>
        <end position="543"/>
    </location>
</feature>
<dbReference type="CDD" id="cd06444">
    <property type="entry name" value="DNA_pol_A"/>
    <property type="match status" value="1"/>
</dbReference>